<organism evidence="1 2">
    <name type="scientific">Roseobacter cerasinus</name>
    <dbReference type="NCBI Taxonomy" id="2602289"/>
    <lineage>
        <taxon>Bacteria</taxon>
        <taxon>Pseudomonadati</taxon>
        <taxon>Pseudomonadota</taxon>
        <taxon>Alphaproteobacteria</taxon>
        <taxon>Rhodobacterales</taxon>
        <taxon>Roseobacteraceae</taxon>
        <taxon>Roseobacter</taxon>
    </lineage>
</organism>
<protein>
    <submittedName>
        <fullName evidence="1">Uncharacterized protein</fullName>
    </submittedName>
</protein>
<accession>A0A640VNU9</accession>
<dbReference type="Proteomes" id="UP000436522">
    <property type="component" value="Unassembled WGS sequence"/>
</dbReference>
<gene>
    <name evidence="1" type="ORF">So717_14720</name>
</gene>
<evidence type="ECO:0000313" key="2">
    <source>
        <dbReference type="Proteomes" id="UP000436522"/>
    </source>
</evidence>
<comment type="caution">
    <text evidence="1">The sequence shown here is derived from an EMBL/GenBank/DDBJ whole genome shotgun (WGS) entry which is preliminary data.</text>
</comment>
<evidence type="ECO:0000313" key="1">
    <source>
        <dbReference type="EMBL" id="GFE49719.1"/>
    </source>
</evidence>
<proteinExistence type="predicted"/>
<name>A0A640VNU9_9RHOB</name>
<dbReference type="AlphaFoldDB" id="A0A640VNU9"/>
<dbReference type="EMBL" id="BLIV01000002">
    <property type="protein sequence ID" value="GFE49719.1"/>
    <property type="molecule type" value="Genomic_DNA"/>
</dbReference>
<sequence>MPGKLKVKLEIDRSVTHSNKAVIIPLAQRDMVHWFLQGVDQHYERYAIGALQQLSREIAFFTVDQLAEPEKAEAIQEKLAKILEKKFVHIGGMLSDYKRLNFLEPVMEAAKSLPKLELPSLADAFVRLTSLRRRMSTDIETVGEPIDVAVVSKIDRFVWVRKRGYDDFN</sequence>
<keyword evidence="2" id="KW-1185">Reference proteome</keyword>
<reference evidence="1 2" key="1">
    <citation type="submission" date="2019-12" db="EMBL/GenBank/DDBJ databases">
        <title>Roseobacter cerasinus sp. nov., isolated from seawater around aquaculture.</title>
        <authorList>
            <person name="Muramatsu S."/>
            <person name="Takabe Y."/>
            <person name="Mori K."/>
            <person name="Takaichi S."/>
            <person name="Hanada S."/>
        </authorList>
    </citation>
    <scope>NUCLEOTIDE SEQUENCE [LARGE SCALE GENOMIC DNA]</scope>
    <source>
        <strain evidence="1 2">AI77</strain>
    </source>
</reference>